<evidence type="ECO:0000313" key="2">
    <source>
        <dbReference type="Proteomes" id="UP000827889"/>
    </source>
</evidence>
<evidence type="ECO:0000313" key="3">
    <source>
        <dbReference type="RefSeq" id="XP_030526267.1"/>
    </source>
</evidence>
<accession>A0A8B8NUQ7</accession>
<dbReference type="PRINTS" id="PR00111">
    <property type="entry name" value="ABHYDROLASE"/>
</dbReference>
<dbReference type="PANTHER" id="PTHR43139">
    <property type="entry name" value="SI:DKEY-122A22.2"/>
    <property type="match status" value="1"/>
</dbReference>
<dbReference type="OrthoDB" id="6431331at2759"/>
<gene>
    <name evidence="3" type="primary">LOC115737957</name>
</gene>
<dbReference type="GeneID" id="115737957"/>
<dbReference type="AlphaFoldDB" id="A0A8B8NUQ7"/>
<dbReference type="InterPro" id="IPR000073">
    <property type="entry name" value="AB_hydrolase_1"/>
</dbReference>
<keyword evidence="2" id="KW-1185">Reference proteome</keyword>
<dbReference type="Proteomes" id="UP000827889">
    <property type="component" value="Chromosome 8"/>
</dbReference>
<name>A0A8B8NUQ7_9MYRT</name>
<proteinExistence type="predicted"/>
<dbReference type="KEGG" id="rarg:115737957"/>
<dbReference type="InterPro" id="IPR052370">
    <property type="entry name" value="Meta-cleavage_hydrolase"/>
</dbReference>
<sequence length="334" mass="37592">MPTSMAASKLPHLLSFDLSTAIHVLKNLLSHLATLHRTPFLVTLVDIFLSLYFWSCGLTPCAVDLDDGQTTIHFWGSAHRRSKKPYLVLIHGYGGNSRWQFLAQVGPLSRSFNVFMPDLLFFGKSHTLGPQRSDVFQATCIVEGLKKLGVDKYSIYAISYGGFVGYRMAEIGADGVEKVVIVSSGIACTDEQKFEQLRKIGRNPLEFLLPEKPQDLRVLVNLSIYKFNPLKWVPNFFLQQFIDVMCSNYREEKSELAEYLLFGKEDSKLPVLTQETLIIWGDQDKVFPLSFAHHLQKHLGPKSKLEIINDTGHAANVESPGAVNNFIRAFILGK</sequence>
<dbReference type="SUPFAM" id="SSF53474">
    <property type="entry name" value="alpha/beta-Hydrolases"/>
    <property type="match status" value="1"/>
</dbReference>
<dbReference type="Pfam" id="PF00561">
    <property type="entry name" value="Abhydrolase_1"/>
    <property type="match status" value="1"/>
</dbReference>
<dbReference type="RefSeq" id="XP_030526267.1">
    <property type="nucleotide sequence ID" value="XM_030670407.2"/>
</dbReference>
<reference evidence="3" key="1">
    <citation type="submission" date="2025-08" db="UniProtKB">
        <authorList>
            <consortium name="RefSeq"/>
        </authorList>
    </citation>
    <scope>IDENTIFICATION</scope>
    <source>
        <tissue evidence="3">Leaf</tissue>
    </source>
</reference>
<dbReference type="PANTHER" id="PTHR43139:SF37">
    <property type="entry name" value="ALPHA_BETA-HYDROLASES SUPERFAMILY PROTEIN"/>
    <property type="match status" value="1"/>
</dbReference>
<dbReference type="Gene3D" id="3.40.50.1820">
    <property type="entry name" value="alpha/beta hydrolase"/>
    <property type="match status" value="1"/>
</dbReference>
<feature type="domain" description="AB hydrolase-1" evidence="1">
    <location>
        <begin position="86"/>
        <end position="320"/>
    </location>
</feature>
<dbReference type="InterPro" id="IPR029058">
    <property type="entry name" value="AB_hydrolase_fold"/>
</dbReference>
<evidence type="ECO:0000259" key="1">
    <source>
        <dbReference type="Pfam" id="PF00561"/>
    </source>
</evidence>
<organism evidence="2 3">
    <name type="scientific">Rhodamnia argentea</name>
    <dbReference type="NCBI Taxonomy" id="178133"/>
    <lineage>
        <taxon>Eukaryota</taxon>
        <taxon>Viridiplantae</taxon>
        <taxon>Streptophyta</taxon>
        <taxon>Embryophyta</taxon>
        <taxon>Tracheophyta</taxon>
        <taxon>Spermatophyta</taxon>
        <taxon>Magnoliopsida</taxon>
        <taxon>eudicotyledons</taxon>
        <taxon>Gunneridae</taxon>
        <taxon>Pentapetalae</taxon>
        <taxon>rosids</taxon>
        <taxon>malvids</taxon>
        <taxon>Myrtales</taxon>
        <taxon>Myrtaceae</taxon>
        <taxon>Myrtoideae</taxon>
        <taxon>Myrteae</taxon>
        <taxon>Australasian group</taxon>
        <taxon>Rhodamnia</taxon>
    </lineage>
</organism>
<protein>
    <submittedName>
        <fullName evidence="3">Lipase 3</fullName>
    </submittedName>
</protein>